<feature type="compositionally biased region" description="Basic residues" evidence="1">
    <location>
        <begin position="476"/>
        <end position="489"/>
    </location>
</feature>
<protein>
    <submittedName>
        <fullName evidence="4">Virulence factor mce family protein</fullName>
    </submittedName>
</protein>
<feature type="compositionally biased region" description="Pro residues" evidence="1">
    <location>
        <begin position="409"/>
        <end position="427"/>
    </location>
</feature>
<name>A0A0U1DYQ0_9MYCO</name>
<evidence type="ECO:0000313" key="4">
    <source>
        <dbReference type="EMBL" id="CQD24240.1"/>
    </source>
</evidence>
<proteinExistence type="predicted"/>
<organism evidence="4 5">
    <name type="scientific">Mycolicibacterium conceptionense</name>
    <dbReference type="NCBI Taxonomy" id="451644"/>
    <lineage>
        <taxon>Bacteria</taxon>
        <taxon>Bacillati</taxon>
        <taxon>Actinomycetota</taxon>
        <taxon>Actinomycetes</taxon>
        <taxon>Mycobacteriales</taxon>
        <taxon>Mycobacteriaceae</taxon>
        <taxon>Mycolicibacterium</taxon>
    </lineage>
</organism>
<sequence precursor="true">MNRSRLGKWLAVALVALLVVGAAVLLRQTFFGQKTISALFTSATGVYPGDDVRVSGVKVGTIESIKPEGTQTRVTLKVDHDVPIPADAKAVIVAQNLVAARYVQLAPAYRSSGPTLPDDAVIGLDRTAVPVEWDEVKEQLMRLSTDLGPQSGVDGTAVSRFINSTADAMAGNGDKLRQTISQLSGVARVLAEGSGNIVDIIKNLQTFVTALRDSNVQVVQFQNRLATLTSVVDGSRSDLDAALTNLSVAAVEVQRFVAGTRDQTSEQVQRLANVTQNLVDNKRHVEQLLHVAPNAFMNGYNIYNPDSGSPVGQFVMNNFSNPVEFICGAIGAVENTTAPETAKLCSQYLGPALRLVNFNYLPFPISPYLMPSASPEMIEYSEPRLAPGGGGGDPTPPETPPALSAYNPGPEPPPPFTGRGPGEPPPGAQQLLPGGEFYPPTCRTPCRTCSIRLADKRVRLLVLRQGLRLARWPPKPRRLRHRHQQKGRLRHDQGKTGKTGYRSWILRRVDGQWVRLPGRQLAAPARGGGTRCRFQRVPRRDRECGYPGTEFAGDDERCRRR</sequence>
<gene>
    <name evidence="4" type="ORF">BN970_06336</name>
</gene>
<dbReference type="InterPro" id="IPR052336">
    <property type="entry name" value="MlaD_Phospholipid_Transporter"/>
</dbReference>
<evidence type="ECO:0000256" key="1">
    <source>
        <dbReference type="SAM" id="MobiDB-lite"/>
    </source>
</evidence>
<evidence type="ECO:0000259" key="3">
    <source>
        <dbReference type="Pfam" id="PF11887"/>
    </source>
</evidence>
<dbReference type="Proteomes" id="UP000182227">
    <property type="component" value="Unassembled WGS sequence"/>
</dbReference>
<dbReference type="PANTHER" id="PTHR33371:SF4">
    <property type="entry name" value="INTERMEMBRANE PHOSPHOLIPID TRANSPORT SYSTEM BINDING PROTEIN MLAD"/>
    <property type="match status" value="1"/>
</dbReference>
<dbReference type="Pfam" id="PF11887">
    <property type="entry name" value="Mce4_CUP1"/>
    <property type="match status" value="1"/>
</dbReference>
<reference evidence="4 5" key="1">
    <citation type="submission" date="2015-03" db="EMBL/GenBank/DDBJ databases">
        <authorList>
            <person name="Murphy D."/>
        </authorList>
    </citation>
    <scope>NUCLEOTIDE SEQUENCE [LARGE SCALE GENOMIC DNA]</scope>
    <source>
        <strain evidence="4 5">D16</strain>
    </source>
</reference>
<feature type="region of interest" description="Disordered" evidence="1">
    <location>
        <begin position="381"/>
        <end position="436"/>
    </location>
</feature>
<dbReference type="InterPro" id="IPR005693">
    <property type="entry name" value="Mce"/>
</dbReference>
<dbReference type="InterPro" id="IPR024516">
    <property type="entry name" value="Mce_C"/>
</dbReference>
<dbReference type="Pfam" id="PF02470">
    <property type="entry name" value="MlaD"/>
    <property type="match status" value="1"/>
</dbReference>
<feature type="domain" description="Mammalian cell entry C-terminal" evidence="3">
    <location>
        <begin position="114"/>
        <end position="294"/>
    </location>
</feature>
<dbReference type="NCBIfam" id="TIGR00996">
    <property type="entry name" value="Mtu_fam_mce"/>
    <property type="match status" value="1"/>
</dbReference>
<dbReference type="InterPro" id="IPR003399">
    <property type="entry name" value="Mce/MlaD"/>
</dbReference>
<evidence type="ECO:0000313" key="5">
    <source>
        <dbReference type="Proteomes" id="UP000182227"/>
    </source>
</evidence>
<dbReference type="PANTHER" id="PTHR33371">
    <property type="entry name" value="INTERMEMBRANE PHOSPHOLIPID TRANSPORT SYSTEM BINDING PROTEIN MLAD-RELATED"/>
    <property type="match status" value="1"/>
</dbReference>
<feature type="domain" description="Mce/MlaD" evidence="2">
    <location>
        <begin position="34"/>
        <end position="107"/>
    </location>
</feature>
<dbReference type="EMBL" id="CTEF01000007">
    <property type="protein sequence ID" value="CQD24240.1"/>
    <property type="molecule type" value="Genomic_DNA"/>
</dbReference>
<dbReference type="GO" id="GO:0005576">
    <property type="term" value="C:extracellular region"/>
    <property type="evidence" value="ECO:0007669"/>
    <property type="project" value="TreeGrafter"/>
</dbReference>
<feature type="region of interest" description="Disordered" evidence="1">
    <location>
        <begin position="476"/>
        <end position="497"/>
    </location>
</feature>
<evidence type="ECO:0000259" key="2">
    <source>
        <dbReference type="Pfam" id="PF02470"/>
    </source>
</evidence>
<dbReference type="AlphaFoldDB" id="A0A0U1DYQ0"/>
<accession>A0A0U1DYQ0</accession>